<protein>
    <submittedName>
        <fullName evidence="3">Protein-disulfide isomerase</fullName>
    </submittedName>
</protein>
<dbReference type="EMBL" id="MDUX01000008">
    <property type="protein sequence ID" value="KAF7600231.1"/>
    <property type="molecule type" value="Genomic_DNA"/>
</dbReference>
<evidence type="ECO:0000313" key="3">
    <source>
        <dbReference type="EMBL" id="PAS94752.1"/>
    </source>
</evidence>
<dbReference type="Pfam" id="PF01323">
    <property type="entry name" value="DSBA"/>
    <property type="match status" value="1"/>
</dbReference>
<name>A0A272EXA8_9RHOO</name>
<feature type="domain" description="DSBA-like thioredoxin" evidence="1">
    <location>
        <begin position="8"/>
        <end position="181"/>
    </location>
</feature>
<dbReference type="GO" id="GO:0016491">
    <property type="term" value="F:oxidoreductase activity"/>
    <property type="evidence" value="ECO:0007669"/>
    <property type="project" value="InterPro"/>
</dbReference>
<reference evidence="3 4" key="2">
    <citation type="submission" date="2017-07" db="EMBL/GenBank/DDBJ databases">
        <title>Candidatus Dactylopiibacterium carminicum, a nitrogen-fixing symbiont of the cochineal insect Dactylopius coccus and Dactylopius opuntiae (Hemiptera: Coccoidea: Dactylopiidae).</title>
        <authorList>
            <person name="Vera A."/>
        </authorList>
    </citation>
    <scope>NUCLEOTIDE SEQUENCE [LARGE SCALE GENOMIC DNA]</scope>
    <source>
        <strain evidence="3 4">NFDCM</strain>
    </source>
</reference>
<organism evidence="3 4">
    <name type="scientific">Candidatus Dactylopiibacterium carminicum</name>
    <dbReference type="NCBI Taxonomy" id="857335"/>
    <lineage>
        <taxon>Bacteria</taxon>
        <taxon>Pseudomonadati</taxon>
        <taxon>Pseudomonadota</taxon>
        <taxon>Betaproteobacteria</taxon>
        <taxon>Rhodocyclales</taxon>
        <taxon>Rhodocyclaceae</taxon>
        <taxon>Candidatus Dactylopiibacterium</taxon>
    </lineage>
</organism>
<dbReference type="InterPro" id="IPR001853">
    <property type="entry name" value="DSBA-like_thioredoxin_dom"/>
</dbReference>
<dbReference type="SUPFAM" id="SSF52833">
    <property type="entry name" value="Thioredoxin-like"/>
    <property type="match status" value="1"/>
</dbReference>
<dbReference type="EMBL" id="NMRN01000004">
    <property type="protein sequence ID" value="PAS94752.1"/>
    <property type="molecule type" value="Genomic_DNA"/>
</dbReference>
<proteinExistence type="predicted"/>
<gene>
    <name evidence="2" type="ORF">BGI27_04055</name>
    <name evidence="3" type="ORF">CGU29_02250</name>
</gene>
<dbReference type="OrthoDB" id="9813770at2"/>
<accession>A0A272EXA8</accession>
<dbReference type="Gene3D" id="3.40.30.10">
    <property type="entry name" value="Glutaredoxin"/>
    <property type="match status" value="1"/>
</dbReference>
<evidence type="ECO:0000313" key="2">
    <source>
        <dbReference type="EMBL" id="KAF7600231.1"/>
    </source>
</evidence>
<dbReference type="RefSeq" id="WP_095523630.1">
    <property type="nucleotide sequence ID" value="NZ_MDUX01000008.1"/>
</dbReference>
<dbReference type="Proteomes" id="UP000623509">
    <property type="component" value="Unassembled WGS sequence"/>
</dbReference>
<keyword evidence="5" id="KW-1185">Reference proteome</keyword>
<dbReference type="AlphaFoldDB" id="A0A272EXA8"/>
<dbReference type="CDD" id="cd03025">
    <property type="entry name" value="DsbA_FrnE_like"/>
    <property type="match status" value="1"/>
</dbReference>
<comment type="caution">
    <text evidence="3">The sequence shown here is derived from an EMBL/GenBank/DDBJ whole genome shotgun (WGS) entry which is preliminary data.</text>
</comment>
<dbReference type="Proteomes" id="UP000216107">
    <property type="component" value="Unassembled WGS sequence"/>
</dbReference>
<reference evidence="2 5" key="1">
    <citation type="submission" date="2016-08" db="EMBL/GenBank/DDBJ databases">
        <title>Candidatus Dactylopiibacterium carminicum genome sequence.</title>
        <authorList>
            <person name="Ramirez-Puebla S.T."/>
            <person name="Ormeno-Orrillo E."/>
            <person name="Vera-Ponce De Leon A."/>
            <person name="Luis L."/>
            <person name="Sanchez-Flores A."/>
            <person name="Monica R."/>
            <person name="Martinez-Romero E."/>
        </authorList>
    </citation>
    <scope>NUCLEOTIDE SEQUENCE [LARGE SCALE GENOMIC DNA]</scope>
    <source>
        <strain evidence="2">END1</strain>
    </source>
</reference>
<dbReference type="InterPro" id="IPR036249">
    <property type="entry name" value="Thioredoxin-like_sf"/>
</dbReference>
<dbReference type="GO" id="GO:0016853">
    <property type="term" value="F:isomerase activity"/>
    <property type="evidence" value="ECO:0007669"/>
    <property type="project" value="UniProtKB-KW"/>
</dbReference>
<keyword evidence="3" id="KW-0413">Isomerase</keyword>
<sequence length="231" mass="24786">MNTLHYIYDPLCGWCYAAAPLIDAAHGVEGLKLALHAGGMLAGANRRAITPQWRDYVMPHDRRIAQLSGQPFGEAYFEGLLRDTTAVMDSAPPATAILAAEALAGRGLEMLHALQHTHYVEGRRIAEREVINALAQQLGLDAEAFDARYAALENGPTSQHFHSSREWLARVGGQGFPTLALEAGDGTLTRVEAGEWLGRPTEFAAALRAQLGLQSQATTTIAQCGPDGCAI</sequence>
<evidence type="ECO:0000259" key="1">
    <source>
        <dbReference type="Pfam" id="PF01323"/>
    </source>
</evidence>
<evidence type="ECO:0000313" key="5">
    <source>
        <dbReference type="Proteomes" id="UP000623509"/>
    </source>
</evidence>
<evidence type="ECO:0000313" key="4">
    <source>
        <dbReference type="Proteomes" id="UP000216107"/>
    </source>
</evidence>